<proteinExistence type="predicted"/>
<name>A0A1Y2ECF8_9FUNG</name>
<evidence type="ECO:0000313" key="2">
    <source>
        <dbReference type="Proteomes" id="UP000193920"/>
    </source>
</evidence>
<dbReference type="Proteomes" id="UP000193920">
    <property type="component" value="Unassembled WGS sequence"/>
</dbReference>
<keyword evidence="2" id="KW-1185">Reference proteome</keyword>
<evidence type="ECO:0000313" key="1">
    <source>
        <dbReference type="EMBL" id="ORY69263.1"/>
    </source>
</evidence>
<organism evidence="1 2">
    <name type="scientific">Neocallimastix californiae</name>
    <dbReference type="NCBI Taxonomy" id="1754190"/>
    <lineage>
        <taxon>Eukaryota</taxon>
        <taxon>Fungi</taxon>
        <taxon>Fungi incertae sedis</taxon>
        <taxon>Chytridiomycota</taxon>
        <taxon>Chytridiomycota incertae sedis</taxon>
        <taxon>Neocallimastigomycetes</taxon>
        <taxon>Neocallimastigales</taxon>
        <taxon>Neocallimastigaceae</taxon>
        <taxon>Neocallimastix</taxon>
    </lineage>
</organism>
<gene>
    <name evidence="1" type="ORF">LY90DRAFT_667565</name>
</gene>
<dbReference type="AlphaFoldDB" id="A0A1Y2ECF8"/>
<dbReference type="EMBL" id="MCOG01000045">
    <property type="protein sequence ID" value="ORY69263.1"/>
    <property type="molecule type" value="Genomic_DNA"/>
</dbReference>
<protein>
    <submittedName>
        <fullName evidence="1">Uncharacterized protein</fullName>
    </submittedName>
</protein>
<sequence>MELWEIYTLRQQYFWIIKCVNQDISIEIKILKEKYKRNEYPTLKEIQYAIEKYLNITQSEKCWTLKTIKVPNDTKISIFNVTYRRLLKNLECDFRKLVTIEDYLNSIKVRRFPYQQVIIKGCKTIEDAMKTASLAERIENELIESNKEERESFNNHKITYNRRNNRTDPYNTYFREYGLIYENINKNFKKFNFNYYNNYNNKLKTNNYYNKINNFTPRQNKMNYYKRNYNIEQNKNFNYFDSDYTNVECGNSNFNGKENYLKSMNNSNCNSCMNVNSINNYYINKENLNSYYYYGNINSSSKGIYKEIINSNYDHNINSKDTCTIEENYNLNSVDENVNVKGESGNKHVNNDNDRIQTKITTYNDNMDKQIIEENIEGNMVINKLSDTILEGNVYNPSHKLIPVEKKNENILLCKEEKNSNQNNGNSKNNSKRKFKIKFNYKNTIIKKYNNNRKDTKCIIRNYKYKRKRKT</sequence>
<accession>A0A1Y2ECF8</accession>
<reference evidence="1 2" key="1">
    <citation type="submission" date="2016-08" db="EMBL/GenBank/DDBJ databases">
        <title>A Parts List for Fungal Cellulosomes Revealed by Comparative Genomics.</title>
        <authorList>
            <consortium name="DOE Joint Genome Institute"/>
            <person name="Haitjema C.H."/>
            <person name="Gilmore S.P."/>
            <person name="Henske J.K."/>
            <person name="Solomon K.V."/>
            <person name="De Groot R."/>
            <person name="Kuo A."/>
            <person name="Mondo S.J."/>
            <person name="Salamov A.A."/>
            <person name="Labutti K."/>
            <person name="Zhao Z."/>
            <person name="Chiniquy J."/>
            <person name="Barry K."/>
            <person name="Brewer H.M."/>
            <person name="Purvine S.O."/>
            <person name="Wright A.T."/>
            <person name="Boxma B."/>
            <person name="Van Alen T."/>
            <person name="Hackstein J.H."/>
            <person name="Baker S.E."/>
            <person name="Grigoriev I.V."/>
            <person name="O'Malley M.A."/>
        </authorList>
    </citation>
    <scope>NUCLEOTIDE SEQUENCE [LARGE SCALE GENOMIC DNA]</scope>
    <source>
        <strain evidence="1 2">G1</strain>
    </source>
</reference>
<dbReference type="STRING" id="1754190.A0A1Y2ECF8"/>
<comment type="caution">
    <text evidence="1">The sequence shown here is derived from an EMBL/GenBank/DDBJ whole genome shotgun (WGS) entry which is preliminary data.</text>
</comment>